<feature type="region of interest" description="Disordered" evidence="1">
    <location>
        <begin position="60"/>
        <end position="99"/>
    </location>
</feature>
<reference evidence="3" key="1">
    <citation type="journal article" date="2017" name="Plant J.">
        <title>The pomegranate (Punica granatum L.) genome and the genomics of punicalagin biosynthesis.</title>
        <authorList>
            <person name="Qin G."/>
            <person name="Xu C."/>
            <person name="Ming R."/>
            <person name="Tang H."/>
            <person name="Guyot R."/>
            <person name="Kramer E.M."/>
            <person name="Hu Y."/>
            <person name="Yi X."/>
            <person name="Qi Y."/>
            <person name="Xu X."/>
            <person name="Gao Z."/>
            <person name="Pan H."/>
            <person name="Jian J."/>
            <person name="Tian Y."/>
            <person name="Yue Z."/>
            <person name="Xu Y."/>
        </authorList>
    </citation>
    <scope>NUCLEOTIDE SEQUENCE [LARGE SCALE GENOMIC DNA]</scope>
    <source>
        <strain evidence="3">cv. Dabenzi</strain>
    </source>
</reference>
<feature type="compositionally biased region" description="Low complexity" evidence="1">
    <location>
        <begin position="78"/>
        <end position="88"/>
    </location>
</feature>
<accession>A0A218WEX8</accession>
<dbReference type="EMBL" id="MTKT01004564">
    <property type="protein sequence ID" value="OWM71028.1"/>
    <property type="molecule type" value="Genomic_DNA"/>
</dbReference>
<comment type="caution">
    <text evidence="2">The sequence shown here is derived from an EMBL/GenBank/DDBJ whole genome shotgun (WGS) entry which is preliminary data.</text>
</comment>
<organism evidence="2 3">
    <name type="scientific">Punica granatum</name>
    <name type="common">Pomegranate</name>
    <dbReference type="NCBI Taxonomy" id="22663"/>
    <lineage>
        <taxon>Eukaryota</taxon>
        <taxon>Viridiplantae</taxon>
        <taxon>Streptophyta</taxon>
        <taxon>Embryophyta</taxon>
        <taxon>Tracheophyta</taxon>
        <taxon>Spermatophyta</taxon>
        <taxon>Magnoliopsida</taxon>
        <taxon>eudicotyledons</taxon>
        <taxon>Gunneridae</taxon>
        <taxon>Pentapetalae</taxon>
        <taxon>rosids</taxon>
        <taxon>malvids</taxon>
        <taxon>Myrtales</taxon>
        <taxon>Lythraceae</taxon>
        <taxon>Punica</taxon>
    </lineage>
</organism>
<evidence type="ECO:0000313" key="2">
    <source>
        <dbReference type="EMBL" id="OWM71028.1"/>
    </source>
</evidence>
<sequence length="99" mass="11198">MWSDSSSSVAERFLRVREVRRLWDTSLTQDLYFPDHPTDKKRAFSATSTYVAQFYSHDPAPVSRPRAALTPWAPPTAAPEAESSAQAAMSMELHTIREE</sequence>
<dbReference type="AlphaFoldDB" id="A0A218WEX8"/>
<name>A0A218WEX8_PUNGR</name>
<proteinExistence type="predicted"/>
<dbReference type="Proteomes" id="UP000197138">
    <property type="component" value="Unassembled WGS sequence"/>
</dbReference>
<evidence type="ECO:0000256" key="1">
    <source>
        <dbReference type="SAM" id="MobiDB-lite"/>
    </source>
</evidence>
<evidence type="ECO:0000313" key="3">
    <source>
        <dbReference type="Proteomes" id="UP000197138"/>
    </source>
</evidence>
<protein>
    <submittedName>
        <fullName evidence="2">Uncharacterized protein</fullName>
    </submittedName>
</protein>
<gene>
    <name evidence="2" type="ORF">CDL15_Pgr002668</name>
</gene>